<comment type="caution">
    <text evidence="3">The sequence shown here is derived from an EMBL/GenBank/DDBJ whole genome shotgun (WGS) entry which is preliminary data.</text>
</comment>
<feature type="domain" description="Sulfatase-modifying factor enzyme-like" evidence="2">
    <location>
        <begin position="31"/>
        <end position="110"/>
    </location>
</feature>
<evidence type="ECO:0000313" key="4">
    <source>
        <dbReference type="Proteomes" id="UP000621799"/>
    </source>
</evidence>
<evidence type="ECO:0000259" key="2">
    <source>
        <dbReference type="Pfam" id="PF03781"/>
    </source>
</evidence>
<dbReference type="Pfam" id="PF03781">
    <property type="entry name" value="FGE-sulfatase"/>
    <property type="match status" value="1"/>
</dbReference>
<sequence length="443" mass="50134">MAKSIDLTPEALGKALLSERIENLSALDANLGIDSSYITCEEYQLFLDEERAVGKYYQPDSWTTEKYPAGEANQPVLGVRASDAEAFCEWLTQKYARWRVRFRLPTPAEAQAHPIPERHIGYWCKEGETVALTGIELDGARILPATLPLPRDFDHHLMRDRDLVRNLSTDCERLLSNSSHSSNGNALFTLLKVSVLVLSVLAILLSLGNYVNASGGTIFMRALAFLFLFVDSSPTEDVETPASSANGFDIYSSASENLADPVWGVSGELYILLGIGVILFFCFVVFKQLGKDLQNLVHAVYSPVARKLLVEKYYSLYPRLSEALKIDRDFDPTIYEILNFVMSRCQDRTSYHKAATHLDELLRARDFWNALADFLLSISGPSKIWWFRESNRKRLKQIGHQCSIESQEIYSLYSFIVLTNKRRLGYASAVEGIRIVREKLEYL</sequence>
<dbReference type="Gene3D" id="3.90.1580.10">
    <property type="entry name" value="paralog of FGE (formylglycine-generating enzyme)"/>
    <property type="match status" value="1"/>
</dbReference>
<dbReference type="Proteomes" id="UP000621799">
    <property type="component" value="Unassembled WGS sequence"/>
</dbReference>
<dbReference type="RefSeq" id="WP_264321388.1">
    <property type="nucleotide sequence ID" value="NZ_JADEXN010000159.1"/>
</dbReference>
<protein>
    <submittedName>
        <fullName evidence="3">SUMF1/EgtB/PvdO family nonheme iron enzyme</fullName>
    </submittedName>
</protein>
<dbReference type="InterPro" id="IPR042095">
    <property type="entry name" value="SUMF_sf"/>
</dbReference>
<keyword evidence="4" id="KW-1185">Reference proteome</keyword>
<proteinExistence type="predicted"/>
<dbReference type="InterPro" id="IPR005532">
    <property type="entry name" value="SUMF_dom"/>
</dbReference>
<gene>
    <name evidence="3" type="ORF">IQ235_10265</name>
</gene>
<feature type="transmembrane region" description="Helical" evidence="1">
    <location>
        <begin position="269"/>
        <end position="286"/>
    </location>
</feature>
<dbReference type="AlphaFoldDB" id="A0A928VZH0"/>
<organism evidence="3 4">
    <name type="scientific">Zarconia navalis LEGE 11467</name>
    <dbReference type="NCBI Taxonomy" id="1828826"/>
    <lineage>
        <taxon>Bacteria</taxon>
        <taxon>Bacillati</taxon>
        <taxon>Cyanobacteriota</taxon>
        <taxon>Cyanophyceae</taxon>
        <taxon>Oscillatoriophycideae</taxon>
        <taxon>Oscillatoriales</taxon>
        <taxon>Oscillatoriales incertae sedis</taxon>
        <taxon>Zarconia</taxon>
        <taxon>Zarconia navalis</taxon>
    </lineage>
</organism>
<dbReference type="SUPFAM" id="SSF56436">
    <property type="entry name" value="C-type lectin-like"/>
    <property type="match status" value="1"/>
</dbReference>
<evidence type="ECO:0000313" key="3">
    <source>
        <dbReference type="EMBL" id="MBE9041161.1"/>
    </source>
</evidence>
<dbReference type="InterPro" id="IPR016187">
    <property type="entry name" value="CTDL_fold"/>
</dbReference>
<accession>A0A928VZH0</accession>
<keyword evidence="1" id="KW-0812">Transmembrane</keyword>
<dbReference type="EMBL" id="JADEXN010000159">
    <property type="protein sequence ID" value="MBE9041161.1"/>
    <property type="molecule type" value="Genomic_DNA"/>
</dbReference>
<reference evidence="3" key="1">
    <citation type="submission" date="2020-10" db="EMBL/GenBank/DDBJ databases">
        <authorList>
            <person name="Castelo-Branco R."/>
            <person name="Eusebio N."/>
            <person name="Adriana R."/>
            <person name="Vieira A."/>
            <person name="Brugerolle De Fraissinette N."/>
            <person name="Rezende De Castro R."/>
            <person name="Schneider M.P."/>
            <person name="Vasconcelos V."/>
            <person name="Leao P.N."/>
        </authorList>
    </citation>
    <scope>NUCLEOTIDE SEQUENCE</scope>
    <source>
        <strain evidence="3">LEGE 11467</strain>
    </source>
</reference>
<name>A0A928VZH0_9CYAN</name>
<keyword evidence="1" id="KW-1133">Transmembrane helix</keyword>
<evidence type="ECO:0000256" key="1">
    <source>
        <dbReference type="SAM" id="Phobius"/>
    </source>
</evidence>
<keyword evidence="1" id="KW-0472">Membrane</keyword>